<dbReference type="OrthoDB" id="6267964at2759"/>
<accession>A0A3P6QRA7</accession>
<organism evidence="1 2">
    <name type="scientific">Dibothriocephalus latus</name>
    <name type="common">Fish tapeworm</name>
    <name type="synonym">Diphyllobothrium latum</name>
    <dbReference type="NCBI Taxonomy" id="60516"/>
    <lineage>
        <taxon>Eukaryota</taxon>
        <taxon>Metazoa</taxon>
        <taxon>Spiralia</taxon>
        <taxon>Lophotrochozoa</taxon>
        <taxon>Platyhelminthes</taxon>
        <taxon>Cestoda</taxon>
        <taxon>Eucestoda</taxon>
        <taxon>Diphyllobothriidea</taxon>
        <taxon>Diphyllobothriidae</taxon>
        <taxon>Dibothriocephalus</taxon>
    </lineage>
</organism>
<dbReference type="Proteomes" id="UP000281553">
    <property type="component" value="Unassembled WGS sequence"/>
</dbReference>
<feature type="non-terminal residue" evidence="1">
    <location>
        <position position="271"/>
    </location>
</feature>
<name>A0A3P6QRA7_DIBLA</name>
<protein>
    <submittedName>
        <fullName evidence="1">Uncharacterized protein</fullName>
    </submittedName>
</protein>
<proteinExistence type="predicted"/>
<gene>
    <name evidence="1" type="ORF">DILT_LOCUS1668</name>
</gene>
<dbReference type="AlphaFoldDB" id="A0A3P6QRA7"/>
<dbReference type="EMBL" id="UYRU01012904">
    <property type="protein sequence ID" value="VDK48577.1"/>
    <property type="molecule type" value="Genomic_DNA"/>
</dbReference>
<reference evidence="1 2" key="1">
    <citation type="submission" date="2018-11" db="EMBL/GenBank/DDBJ databases">
        <authorList>
            <consortium name="Pathogen Informatics"/>
        </authorList>
    </citation>
    <scope>NUCLEOTIDE SEQUENCE [LARGE SCALE GENOMIC DNA]</scope>
</reference>
<keyword evidence="2" id="KW-1185">Reference proteome</keyword>
<evidence type="ECO:0000313" key="2">
    <source>
        <dbReference type="Proteomes" id="UP000281553"/>
    </source>
</evidence>
<evidence type="ECO:0000313" key="1">
    <source>
        <dbReference type="EMBL" id="VDK48577.1"/>
    </source>
</evidence>
<sequence length="271" mass="30149">MTATFFNPSRRRSSSSDDDKAYAEVLADLEKPENRFILRPPNELLKEVASATTSVPLIGGNDDHLPVEVSRYFAHLVARAQLVMAASVIMQASTEVSPLEEISELIYNALTQLNNAVYHLKKAGGAKLDEKTAGTIASEVMRGNINEAYRIKMIMGSKMGGHLVHCLQVAHGRLLDKILRYVLMTNNKEHLNNLLGEYLDAYQQKPLEQELIYRWLTFATLAFRLAHEVGIAESIPDLVKSFQSAKFYHEAGIPFAAKRMRAKDGEEGGSS</sequence>